<sequence>MRQLVLAALAACSALPAMAADFNPPLERMISNYIRPATAEFAEAAAALPASVAAVCSDTDAQAADSFKAAYAQTLRGFARVHFLRFGPLLDDDRLNRLAFLPDPRGIAQRQIRKIYAEKQPDALSADGLKSKSVAVQGLTALQLIAFDKEGSVVLGQPDADRDYTCGYAQAISENVASIAAALAAAWADPDGYSAVLLSAGPDSEAFRSSKEAMETVFNALVTGLIIVRDQDLLPALGASAEKARPHRFPFSRSGNGVLYLSSELGGIRDALLGFDLERRTPEDFRWIAGTLRFEFDNAQTYLDRLEPPLRQTFDEEGGYDQAAVLAITVKSIRDTVALELAGALGLAGGFNSLDGD</sequence>
<evidence type="ECO:0000313" key="6">
    <source>
        <dbReference type="Proteomes" id="UP001300261"/>
    </source>
</evidence>
<keyword evidence="2 3" id="KW-0732">Signal</keyword>
<gene>
    <name evidence="5" type="ORF">ON753_21850</name>
</gene>
<dbReference type="EMBL" id="JAPEVI010000003">
    <property type="protein sequence ID" value="MCX2724982.1"/>
    <property type="molecule type" value="Genomic_DNA"/>
</dbReference>
<feature type="domain" description="Imelysin-like" evidence="4">
    <location>
        <begin position="37"/>
        <end position="325"/>
    </location>
</feature>
<evidence type="ECO:0000313" key="5">
    <source>
        <dbReference type="EMBL" id="MCX2724982.1"/>
    </source>
</evidence>
<proteinExistence type="predicted"/>
<dbReference type="RefSeq" id="WP_265965433.1">
    <property type="nucleotide sequence ID" value="NZ_JAPEVI010000003.1"/>
</dbReference>
<dbReference type="InterPro" id="IPR018976">
    <property type="entry name" value="Imelysin-like"/>
</dbReference>
<dbReference type="CDD" id="cd14659">
    <property type="entry name" value="Imelysin-like_IPPA"/>
    <property type="match status" value="1"/>
</dbReference>
<evidence type="ECO:0000259" key="4">
    <source>
        <dbReference type="Pfam" id="PF09375"/>
    </source>
</evidence>
<feature type="chain" id="PRO_5045131890" evidence="3">
    <location>
        <begin position="20"/>
        <end position="357"/>
    </location>
</feature>
<protein>
    <submittedName>
        <fullName evidence="5">Imelysin family protein</fullName>
    </submittedName>
</protein>
<organism evidence="5 6">
    <name type="scientific">Roseibium salinum</name>
    <dbReference type="NCBI Taxonomy" id="1604349"/>
    <lineage>
        <taxon>Bacteria</taxon>
        <taxon>Pseudomonadati</taxon>
        <taxon>Pseudomonadota</taxon>
        <taxon>Alphaproteobacteria</taxon>
        <taxon>Hyphomicrobiales</taxon>
        <taxon>Stappiaceae</taxon>
        <taxon>Roseibium</taxon>
    </lineage>
</organism>
<evidence type="ECO:0000256" key="2">
    <source>
        <dbReference type="ARBA" id="ARBA00022729"/>
    </source>
</evidence>
<comment type="subcellular location">
    <subcellularLocation>
        <location evidence="1">Cell envelope</location>
    </subcellularLocation>
</comment>
<dbReference type="Gene3D" id="1.20.1420.20">
    <property type="entry name" value="M75 peptidase, HXXE motif"/>
    <property type="match status" value="1"/>
</dbReference>
<evidence type="ECO:0000256" key="1">
    <source>
        <dbReference type="ARBA" id="ARBA00004196"/>
    </source>
</evidence>
<dbReference type="Pfam" id="PF09375">
    <property type="entry name" value="Peptidase_M75"/>
    <property type="match status" value="1"/>
</dbReference>
<keyword evidence="6" id="KW-1185">Reference proteome</keyword>
<dbReference type="InterPro" id="IPR034984">
    <property type="entry name" value="Imelysin-like_IPPA"/>
</dbReference>
<feature type="signal peptide" evidence="3">
    <location>
        <begin position="1"/>
        <end position="19"/>
    </location>
</feature>
<name>A0ABT3R746_9HYPH</name>
<dbReference type="Proteomes" id="UP001300261">
    <property type="component" value="Unassembled WGS sequence"/>
</dbReference>
<accession>A0ABT3R746</accession>
<comment type="caution">
    <text evidence="5">The sequence shown here is derived from an EMBL/GenBank/DDBJ whole genome shotgun (WGS) entry which is preliminary data.</text>
</comment>
<reference evidence="5 6" key="1">
    <citation type="journal article" date="2016" name="Int. J. Syst. Evol. Microbiol.">
        <title>Labrenzia salina sp. nov., isolated from the rhizosphere of the halophyte Arthrocnemum macrostachyum.</title>
        <authorList>
            <person name="Camacho M."/>
            <person name="Redondo-Gomez S."/>
            <person name="Rodriguez-Llorente I."/>
            <person name="Rohde M."/>
            <person name="Sproer C."/>
            <person name="Schumann P."/>
            <person name="Klenk H.P."/>
            <person name="Montero-Calasanz M.D.C."/>
        </authorList>
    </citation>
    <scope>NUCLEOTIDE SEQUENCE [LARGE SCALE GENOMIC DNA]</scope>
    <source>
        <strain evidence="5 6">DSM 29163</strain>
    </source>
</reference>
<dbReference type="InterPro" id="IPR038352">
    <property type="entry name" value="Imelysin_sf"/>
</dbReference>
<evidence type="ECO:0000256" key="3">
    <source>
        <dbReference type="SAM" id="SignalP"/>
    </source>
</evidence>